<feature type="region of interest" description="Disordered" evidence="1">
    <location>
        <begin position="1"/>
        <end position="35"/>
    </location>
</feature>
<evidence type="ECO:0000313" key="3">
    <source>
        <dbReference type="Proteomes" id="UP000015106"/>
    </source>
</evidence>
<accession>A0A8R7TKP6</accession>
<sequence>CVEGVSEGRESAPTSLSLAKRRGGPCRTPRAAEPTHGRWPAVVAERLEVGGAEEAVWEHRFADFLDEIMRFSLSLLLARQRCQCSEWHKRIVVRREDAEVWRDG</sequence>
<evidence type="ECO:0000256" key="1">
    <source>
        <dbReference type="SAM" id="MobiDB-lite"/>
    </source>
</evidence>
<dbReference type="EnsemblPlants" id="TuG1812G0200003980.01.T01">
    <property type="protein sequence ID" value="TuG1812G0200003980.01.T01.cds270483"/>
    <property type="gene ID" value="TuG1812G0200003980.01"/>
</dbReference>
<dbReference type="Gramene" id="TuG1812G0200003980.01.T01">
    <property type="protein sequence ID" value="TuG1812G0200003980.01.T01.cds270483"/>
    <property type="gene ID" value="TuG1812G0200003980.01"/>
</dbReference>
<dbReference type="AlphaFoldDB" id="A0A8R7TKP6"/>
<organism evidence="2 3">
    <name type="scientific">Triticum urartu</name>
    <name type="common">Red wild einkorn</name>
    <name type="synonym">Crithodium urartu</name>
    <dbReference type="NCBI Taxonomy" id="4572"/>
    <lineage>
        <taxon>Eukaryota</taxon>
        <taxon>Viridiplantae</taxon>
        <taxon>Streptophyta</taxon>
        <taxon>Embryophyta</taxon>
        <taxon>Tracheophyta</taxon>
        <taxon>Spermatophyta</taxon>
        <taxon>Magnoliopsida</taxon>
        <taxon>Liliopsida</taxon>
        <taxon>Poales</taxon>
        <taxon>Poaceae</taxon>
        <taxon>BOP clade</taxon>
        <taxon>Pooideae</taxon>
        <taxon>Triticodae</taxon>
        <taxon>Triticeae</taxon>
        <taxon>Triticinae</taxon>
        <taxon>Triticum</taxon>
    </lineage>
</organism>
<name>A0A8R7TKP6_TRIUA</name>
<dbReference type="Proteomes" id="UP000015106">
    <property type="component" value="Chromosome 2"/>
</dbReference>
<keyword evidence="3" id="KW-1185">Reference proteome</keyword>
<reference evidence="2" key="2">
    <citation type="submission" date="2018-03" db="EMBL/GenBank/DDBJ databases">
        <title>The Triticum urartu genome reveals the dynamic nature of wheat genome evolution.</title>
        <authorList>
            <person name="Ling H."/>
            <person name="Ma B."/>
            <person name="Shi X."/>
            <person name="Liu H."/>
            <person name="Dong L."/>
            <person name="Sun H."/>
            <person name="Cao Y."/>
            <person name="Gao Q."/>
            <person name="Zheng S."/>
            <person name="Li Y."/>
            <person name="Yu Y."/>
            <person name="Du H."/>
            <person name="Qi M."/>
            <person name="Li Y."/>
            <person name="Yu H."/>
            <person name="Cui Y."/>
            <person name="Wang N."/>
            <person name="Chen C."/>
            <person name="Wu H."/>
            <person name="Zhao Y."/>
            <person name="Zhang J."/>
            <person name="Li Y."/>
            <person name="Zhou W."/>
            <person name="Zhang B."/>
            <person name="Hu W."/>
            <person name="Eijk M."/>
            <person name="Tang J."/>
            <person name="Witsenboer H."/>
            <person name="Zhao S."/>
            <person name="Li Z."/>
            <person name="Zhang A."/>
            <person name="Wang D."/>
            <person name="Liang C."/>
        </authorList>
    </citation>
    <scope>NUCLEOTIDE SEQUENCE [LARGE SCALE GENOMIC DNA]</scope>
    <source>
        <strain evidence="2">cv. G1812</strain>
    </source>
</reference>
<reference evidence="2" key="3">
    <citation type="submission" date="2022-06" db="UniProtKB">
        <authorList>
            <consortium name="EnsemblPlants"/>
        </authorList>
    </citation>
    <scope>IDENTIFICATION</scope>
</reference>
<feature type="compositionally biased region" description="Basic and acidic residues" evidence="1">
    <location>
        <begin position="1"/>
        <end position="10"/>
    </location>
</feature>
<reference evidence="3" key="1">
    <citation type="journal article" date="2013" name="Nature">
        <title>Draft genome of the wheat A-genome progenitor Triticum urartu.</title>
        <authorList>
            <person name="Ling H.Q."/>
            <person name="Zhao S."/>
            <person name="Liu D."/>
            <person name="Wang J."/>
            <person name="Sun H."/>
            <person name="Zhang C."/>
            <person name="Fan H."/>
            <person name="Li D."/>
            <person name="Dong L."/>
            <person name="Tao Y."/>
            <person name="Gao C."/>
            <person name="Wu H."/>
            <person name="Li Y."/>
            <person name="Cui Y."/>
            <person name="Guo X."/>
            <person name="Zheng S."/>
            <person name="Wang B."/>
            <person name="Yu K."/>
            <person name="Liang Q."/>
            <person name="Yang W."/>
            <person name="Lou X."/>
            <person name="Chen J."/>
            <person name="Feng M."/>
            <person name="Jian J."/>
            <person name="Zhang X."/>
            <person name="Luo G."/>
            <person name="Jiang Y."/>
            <person name="Liu J."/>
            <person name="Wang Z."/>
            <person name="Sha Y."/>
            <person name="Zhang B."/>
            <person name="Wu H."/>
            <person name="Tang D."/>
            <person name="Shen Q."/>
            <person name="Xue P."/>
            <person name="Zou S."/>
            <person name="Wang X."/>
            <person name="Liu X."/>
            <person name="Wang F."/>
            <person name="Yang Y."/>
            <person name="An X."/>
            <person name="Dong Z."/>
            <person name="Zhang K."/>
            <person name="Zhang X."/>
            <person name="Luo M.C."/>
            <person name="Dvorak J."/>
            <person name="Tong Y."/>
            <person name="Wang J."/>
            <person name="Yang H."/>
            <person name="Li Z."/>
            <person name="Wang D."/>
            <person name="Zhang A."/>
            <person name="Wang J."/>
        </authorList>
    </citation>
    <scope>NUCLEOTIDE SEQUENCE</scope>
    <source>
        <strain evidence="3">cv. G1812</strain>
    </source>
</reference>
<protein>
    <submittedName>
        <fullName evidence="2">Uncharacterized protein</fullName>
    </submittedName>
</protein>
<evidence type="ECO:0000313" key="2">
    <source>
        <dbReference type="EnsemblPlants" id="TuG1812G0200003980.01.T01.cds270483"/>
    </source>
</evidence>
<proteinExistence type="predicted"/>